<gene>
    <name evidence="1" type="ORF">BEMITA_LOCUS1108</name>
</gene>
<evidence type="ECO:0000313" key="1">
    <source>
        <dbReference type="EMBL" id="CAH0381456.1"/>
    </source>
</evidence>
<dbReference type="EMBL" id="OU963862">
    <property type="protein sequence ID" value="CAH0381456.1"/>
    <property type="molecule type" value="Genomic_DNA"/>
</dbReference>
<sequence>MELCILCDTALDLKETVQVTRGLDSLTAASKQRGDDKFQKWIGKTVLTVHVECRQKYTNKKSIEFLVKRKQEAEANASKFSPVKKRLRSEENFDIKKQCLFCCKECTEEFERKKRADLRLKVNKVRTLEFKTTLLKKIENRDDGWAKKVRARVVNSFDLVAEEATYHSECMAKFYHGYYSDLPDTDANNLSLDEELKKVFSYIETHNDYQFSLEELMKLVCINISEKTLKSKLRKKFGERIVITNLPRLKTVVSLRETSEKILREAWYAEKCEKEGDERLRIVRMAASIIKEDIILKTSDSDYFYPAPSEMMSETEKKIPESLNIFLNDVIVKGKKGDASSWRRKSQVG</sequence>
<proteinExistence type="predicted"/>
<name>A0A9P0A047_BEMTA</name>
<reference evidence="1" key="1">
    <citation type="submission" date="2021-12" db="EMBL/GenBank/DDBJ databases">
        <authorList>
            <person name="King R."/>
        </authorList>
    </citation>
    <scope>NUCLEOTIDE SEQUENCE</scope>
</reference>
<evidence type="ECO:0000313" key="2">
    <source>
        <dbReference type="Proteomes" id="UP001152759"/>
    </source>
</evidence>
<keyword evidence="2" id="KW-1185">Reference proteome</keyword>
<organism evidence="1 2">
    <name type="scientific">Bemisia tabaci</name>
    <name type="common">Sweetpotato whitefly</name>
    <name type="synonym">Aleurodes tabaci</name>
    <dbReference type="NCBI Taxonomy" id="7038"/>
    <lineage>
        <taxon>Eukaryota</taxon>
        <taxon>Metazoa</taxon>
        <taxon>Ecdysozoa</taxon>
        <taxon>Arthropoda</taxon>
        <taxon>Hexapoda</taxon>
        <taxon>Insecta</taxon>
        <taxon>Pterygota</taxon>
        <taxon>Neoptera</taxon>
        <taxon>Paraneoptera</taxon>
        <taxon>Hemiptera</taxon>
        <taxon>Sternorrhyncha</taxon>
        <taxon>Aleyrodoidea</taxon>
        <taxon>Aleyrodidae</taxon>
        <taxon>Aleyrodinae</taxon>
        <taxon>Bemisia</taxon>
    </lineage>
</organism>
<accession>A0A9P0A047</accession>
<dbReference type="AlphaFoldDB" id="A0A9P0A047"/>
<protein>
    <submittedName>
        <fullName evidence="1">Uncharacterized protein</fullName>
    </submittedName>
</protein>
<dbReference type="Proteomes" id="UP001152759">
    <property type="component" value="Chromosome 1"/>
</dbReference>